<comment type="similarity">
    <text evidence="2">Belongs to the TsaE family.</text>
</comment>
<accession>A0A1F5SJ76</accession>
<dbReference type="GO" id="GO:0016740">
    <property type="term" value="F:transferase activity"/>
    <property type="evidence" value="ECO:0007669"/>
    <property type="project" value="UniProtKB-KW"/>
</dbReference>
<evidence type="ECO:0000256" key="8">
    <source>
        <dbReference type="ARBA" id="ARBA00022840"/>
    </source>
</evidence>
<keyword evidence="7" id="KW-0547">Nucleotide-binding</keyword>
<evidence type="ECO:0000256" key="10">
    <source>
        <dbReference type="ARBA" id="ARBA00032441"/>
    </source>
</evidence>
<reference evidence="11 12" key="1">
    <citation type="journal article" date="2016" name="Nat. Commun.">
        <title>Thousands of microbial genomes shed light on interconnected biogeochemical processes in an aquifer system.</title>
        <authorList>
            <person name="Anantharaman K."/>
            <person name="Brown C.T."/>
            <person name="Hug L.A."/>
            <person name="Sharon I."/>
            <person name="Castelle C.J."/>
            <person name="Probst A.J."/>
            <person name="Thomas B.C."/>
            <person name="Singh A."/>
            <person name="Wilkins M.J."/>
            <person name="Karaoz U."/>
            <person name="Brodie E.L."/>
            <person name="Williams K.H."/>
            <person name="Hubbard S.S."/>
            <person name="Banfield J.F."/>
        </authorList>
    </citation>
    <scope>NUCLEOTIDE SEQUENCE [LARGE SCALE GENOMIC DNA]</scope>
</reference>
<name>A0A1F5SJ76_9BACT</name>
<organism evidence="11 12">
    <name type="scientific">Candidatus Falkowbacteria bacterium RIFOXYA2_FULL_47_9</name>
    <dbReference type="NCBI Taxonomy" id="1797995"/>
    <lineage>
        <taxon>Bacteria</taxon>
        <taxon>Candidatus Falkowiibacteriota</taxon>
    </lineage>
</organism>
<dbReference type="STRING" id="1797995.A2242_03255"/>
<evidence type="ECO:0000313" key="11">
    <source>
        <dbReference type="EMBL" id="OGF26596.1"/>
    </source>
</evidence>
<evidence type="ECO:0000313" key="12">
    <source>
        <dbReference type="Proteomes" id="UP000178925"/>
    </source>
</evidence>
<keyword evidence="11" id="KW-0808">Transferase</keyword>
<evidence type="ECO:0000256" key="7">
    <source>
        <dbReference type="ARBA" id="ARBA00022741"/>
    </source>
</evidence>
<evidence type="ECO:0000256" key="6">
    <source>
        <dbReference type="ARBA" id="ARBA00022723"/>
    </source>
</evidence>
<dbReference type="GO" id="GO:0005737">
    <property type="term" value="C:cytoplasm"/>
    <property type="evidence" value="ECO:0007669"/>
    <property type="project" value="UniProtKB-SubCell"/>
</dbReference>
<comment type="subcellular location">
    <subcellularLocation>
        <location evidence="1">Cytoplasm</location>
    </subcellularLocation>
</comment>
<keyword evidence="4" id="KW-0963">Cytoplasm</keyword>
<evidence type="ECO:0000256" key="3">
    <source>
        <dbReference type="ARBA" id="ARBA00019010"/>
    </source>
</evidence>
<evidence type="ECO:0000256" key="4">
    <source>
        <dbReference type="ARBA" id="ARBA00022490"/>
    </source>
</evidence>
<proteinExistence type="inferred from homology"/>
<evidence type="ECO:0000256" key="5">
    <source>
        <dbReference type="ARBA" id="ARBA00022694"/>
    </source>
</evidence>
<dbReference type="NCBIfam" id="TIGR00150">
    <property type="entry name" value="T6A_YjeE"/>
    <property type="match status" value="1"/>
</dbReference>
<dbReference type="PANTHER" id="PTHR33540">
    <property type="entry name" value="TRNA THREONYLCARBAMOYLADENOSINE BIOSYNTHESIS PROTEIN TSAE"/>
    <property type="match status" value="1"/>
</dbReference>
<sequence length="167" mass="18631">MKSEYKMTTLQDTQRLAEQLAKKLQGGDVIGLIGNLGAGKTTFVQFLAHTLGIKQTVNSPTFNIIKVYAIKNHKSKIKNLIHIDAYRLHSAAELQALGVEEYFVDPHVVTVIEWADRVKKILPKDAMMIKIKLKKNGERIFSATSTALSQPRAFFPLPQSSHGTCLQ</sequence>
<dbReference type="InterPro" id="IPR003442">
    <property type="entry name" value="T6A_TsaE"/>
</dbReference>
<dbReference type="AlphaFoldDB" id="A0A1F5SJ76"/>
<dbReference type="Pfam" id="PF02367">
    <property type="entry name" value="TsaE"/>
    <property type="match status" value="1"/>
</dbReference>
<dbReference type="PANTHER" id="PTHR33540:SF2">
    <property type="entry name" value="TRNA THREONYLCARBAMOYLADENOSINE BIOSYNTHESIS PROTEIN TSAE"/>
    <property type="match status" value="1"/>
</dbReference>
<keyword evidence="8" id="KW-0067">ATP-binding</keyword>
<keyword evidence="9" id="KW-0460">Magnesium</keyword>
<evidence type="ECO:0000256" key="2">
    <source>
        <dbReference type="ARBA" id="ARBA00007599"/>
    </source>
</evidence>
<dbReference type="GO" id="GO:0005524">
    <property type="term" value="F:ATP binding"/>
    <property type="evidence" value="ECO:0007669"/>
    <property type="project" value="UniProtKB-KW"/>
</dbReference>
<protein>
    <recommendedName>
        <fullName evidence="3">tRNA threonylcarbamoyladenosine biosynthesis protein TsaE</fullName>
    </recommendedName>
    <alternativeName>
        <fullName evidence="10">t(6)A37 threonylcarbamoyladenosine biosynthesis protein TsaE</fullName>
    </alternativeName>
</protein>
<keyword evidence="5" id="KW-0819">tRNA processing</keyword>
<dbReference type="InterPro" id="IPR027417">
    <property type="entry name" value="P-loop_NTPase"/>
</dbReference>
<dbReference type="EMBL" id="MFGC01000043">
    <property type="protein sequence ID" value="OGF26596.1"/>
    <property type="molecule type" value="Genomic_DNA"/>
</dbReference>
<comment type="caution">
    <text evidence="11">The sequence shown here is derived from an EMBL/GenBank/DDBJ whole genome shotgun (WGS) entry which is preliminary data.</text>
</comment>
<evidence type="ECO:0000256" key="9">
    <source>
        <dbReference type="ARBA" id="ARBA00022842"/>
    </source>
</evidence>
<dbReference type="GO" id="GO:0046872">
    <property type="term" value="F:metal ion binding"/>
    <property type="evidence" value="ECO:0007669"/>
    <property type="project" value="UniProtKB-KW"/>
</dbReference>
<gene>
    <name evidence="11" type="ORF">A2242_03255</name>
</gene>
<keyword evidence="6" id="KW-0479">Metal-binding</keyword>
<dbReference type="SUPFAM" id="SSF52540">
    <property type="entry name" value="P-loop containing nucleoside triphosphate hydrolases"/>
    <property type="match status" value="1"/>
</dbReference>
<dbReference type="GO" id="GO:0002949">
    <property type="term" value="P:tRNA threonylcarbamoyladenosine modification"/>
    <property type="evidence" value="ECO:0007669"/>
    <property type="project" value="InterPro"/>
</dbReference>
<dbReference type="Gene3D" id="3.40.50.300">
    <property type="entry name" value="P-loop containing nucleotide triphosphate hydrolases"/>
    <property type="match status" value="1"/>
</dbReference>
<dbReference type="Proteomes" id="UP000178925">
    <property type="component" value="Unassembled WGS sequence"/>
</dbReference>
<evidence type="ECO:0000256" key="1">
    <source>
        <dbReference type="ARBA" id="ARBA00004496"/>
    </source>
</evidence>